<organism evidence="10 11">
    <name type="scientific">Cylindrodendrum hubeiense</name>
    <dbReference type="NCBI Taxonomy" id="595255"/>
    <lineage>
        <taxon>Eukaryota</taxon>
        <taxon>Fungi</taxon>
        <taxon>Dikarya</taxon>
        <taxon>Ascomycota</taxon>
        <taxon>Pezizomycotina</taxon>
        <taxon>Sordariomycetes</taxon>
        <taxon>Hypocreomycetidae</taxon>
        <taxon>Hypocreales</taxon>
        <taxon>Nectriaceae</taxon>
        <taxon>Cylindrodendrum</taxon>
    </lineage>
</organism>
<feature type="transmembrane region" description="Helical" evidence="8">
    <location>
        <begin position="476"/>
        <end position="495"/>
    </location>
</feature>
<protein>
    <recommendedName>
        <fullName evidence="9">Major facilitator superfamily (MFS) profile domain-containing protein</fullName>
    </recommendedName>
</protein>
<name>A0A9P5HL53_9HYPO</name>
<feature type="transmembrane region" description="Helical" evidence="8">
    <location>
        <begin position="312"/>
        <end position="337"/>
    </location>
</feature>
<dbReference type="Gene3D" id="1.20.1250.20">
    <property type="entry name" value="MFS general substrate transporter like domains"/>
    <property type="match status" value="1"/>
</dbReference>
<dbReference type="NCBIfam" id="TIGR00879">
    <property type="entry name" value="SP"/>
    <property type="match status" value="1"/>
</dbReference>
<proteinExistence type="inferred from homology"/>
<feature type="transmembrane region" description="Helical" evidence="8">
    <location>
        <begin position="189"/>
        <end position="208"/>
    </location>
</feature>
<feature type="transmembrane region" description="Helical" evidence="8">
    <location>
        <begin position="410"/>
        <end position="434"/>
    </location>
</feature>
<keyword evidence="3 7" id="KW-0813">Transport</keyword>
<dbReference type="Pfam" id="PF00083">
    <property type="entry name" value="Sugar_tr"/>
    <property type="match status" value="1"/>
</dbReference>
<evidence type="ECO:0000313" key="11">
    <source>
        <dbReference type="Proteomes" id="UP000722485"/>
    </source>
</evidence>
<accession>A0A9P5HL53</accession>
<dbReference type="OrthoDB" id="6133115at2759"/>
<evidence type="ECO:0000256" key="1">
    <source>
        <dbReference type="ARBA" id="ARBA00004141"/>
    </source>
</evidence>
<reference evidence="10" key="1">
    <citation type="submission" date="2020-03" db="EMBL/GenBank/DDBJ databases">
        <title>Draft Genome Sequence of Cylindrodendrum hubeiense.</title>
        <authorList>
            <person name="Buettner E."/>
            <person name="Kellner H."/>
        </authorList>
    </citation>
    <scope>NUCLEOTIDE SEQUENCE</scope>
    <source>
        <strain evidence="10">IHI 201604</strain>
    </source>
</reference>
<dbReference type="InterPro" id="IPR020846">
    <property type="entry name" value="MFS_dom"/>
</dbReference>
<evidence type="ECO:0000256" key="5">
    <source>
        <dbReference type="ARBA" id="ARBA00022989"/>
    </source>
</evidence>
<evidence type="ECO:0000256" key="4">
    <source>
        <dbReference type="ARBA" id="ARBA00022692"/>
    </source>
</evidence>
<dbReference type="PROSITE" id="PS50850">
    <property type="entry name" value="MFS"/>
    <property type="match status" value="1"/>
</dbReference>
<evidence type="ECO:0000256" key="6">
    <source>
        <dbReference type="ARBA" id="ARBA00023136"/>
    </source>
</evidence>
<feature type="domain" description="Major facilitator superfamily (MFS) profile" evidence="9">
    <location>
        <begin position="60"/>
        <end position="498"/>
    </location>
</feature>
<dbReference type="PANTHER" id="PTHR48022">
    <property type="entry name" value="PLASTIDIC GLUCOSE TRANSPORTER 4"/>
    <property type="match status" value="1"/>
</dbReference>
<keyword evidence="11" id="KW-1185">Reference proteome</keyword>
<dbReference type="EMBL" id="JAANBB010000015">
    <property type="protein sequence ID" value="KAF7556056.1"/>
    <property type="molecule type" value="Genomic_DNA"/>
</dbReference>
<dbReference type="PANTHER" id="PTHR48022:SF70">
    <property type="entry name" value="MONOSACCHARIDE TRANSPORTER, PUTATIVE (AFU_ORTHOLOGUE AFUA_5G14540)-RELATED"/>
    <property type="match status" value="1"/>
</dbReference>
<feature type="transmembrane region" description="Helical" evidence="8">
    <location>
        <begin position="220"/>
        <end position="241"/>
    </location>
</feature>
<keyword evidence="5 8" id="KW-1133">Transmembrane helix</keyword>
<comment type="caution">
    <text evidence="10">The sequence shown here is derived from an EMBL/GenBank/DDBJ whole genome shotgun (WGS) entry which is preliminary data.</text>
</comment>
<sequence length="541" mass="59098">MAADHEPHKVVATEIDHVPSKDSVGIRAIEANPAGAQLAAVTEVYKPSMTSKGMRKLWAVCFVGYFISTMNGFDGSLMGSVNAMEEYQKTFNLDGAGASTGVIFIIYSLGSVAAFPFCGMLADGLGRRKCIAIGCFIVLVGTAIQAPSNTRSQFMGGRFVLGFGAAIAQAAGPVYIVELAHPAFRGFQAGMYNNFWWLGNILAAWTTYGCNKNIQSSWAWRIPTTAQAFLPGLVFLTILFLPESPRWLIAQDRHEEAIAIFAKYHADGNREDPIVTLQVGEIIEQIQANDQEHRWWDFRELFSSRATCYRSMMVICMAFFGQWSGNTIVSYFLPAMIENGGITDTSTQLLITAINPIFSMIAAVAGASLLDKLGRRVMLLGGLMGALGCYIAVTAFSARSADNPNLVYGLIVFIYLFGVFFAGGWTPLQVLYPVECLENHTRARGAGMKFLFLNIASMTNTYGISVGIKAIGWKLYLVFVGWLCVEIVVVYFFFVETAGKTLEELSEIFEAKNPVKKSLEKVKFQVGTSGKVLSSENDGAA</sequence>
<evidence type="ECO:0000313" key="10">
    <source>
        <dbReference type="EMBL" id="KAF7556056.1"/>
    </source>
</evidence>
<comment type="similarity">
    <text evidence="2 7">Belongs to the major facilitator superfamily. Sugar transporter (TC 2.A.1.1) family.</text>
</comment>
<dbReference type="SUPFAM" id="SSF103473">
    <property type="entry name" value="MFS general substrate transporter"/>
    <property type="match status" value="1"/>
</dbReference>
<feature type="transmembrane region" description="Helical" evidence="8">
    <location>
        <begin position="130"/>
        <end position="147"/>
    </location>
</feature>
<dbReference type="GO" id="GO:0005351">
    <property type="term" value="F:carbohydrate:proton symporter activity"/>
    <property type="evidence" value="ECO:0007669"/>
    <property type="project" value="TreeGrafter"/>
</dbReference>
<dbReference type="InterPro" id="IPR050360">
    <property type="entry name" value="MFS_Sugar_Transporters"/>
</dbReference>
<keyword evidence="6 8" id="KW-0472">Membrane</keyword>
<evidence type="ECO:0000256" key="7">
    <source>
        <dbReference type="RuleBase" id="RU003346"/>
    </source>
</evidence>
<dbReference type="FunFam" id="1.20.1250.20:FF:000134">
    <property type="entry name" value="MFS sugar transporter protein"/>
    <property type="match status" value="1"/>
</dbReference>
<evidence type="ECO:0000259" key="9">
    <source>
        <dbReference type="PROSITE" id="PS50850"/>
    </source>
</evidence>
<feature type="transmembrane region" description="Helical" evidence="8">
    <location>
        <begin position="349"/>
        <end position="370"/>
    </location>
</feature>
<dbReference type="Proteomes" id="UP000722485">
    <property type="component" value="Unassembled WGS sequence"/>
</dbReference>
<dbReference type="InterPro" id="IPR005828">
    <property type="entry name" value="MFS_sugar_transport-like"/>
</dbReference>
<evidence type="ECO:0000256" key="3">
    <source>
        <dbReference type="ARBA" id="ARBA00022448"/>
    </source>
</evidence>
<comment type="subcellular location">
    <subcellularLocation>
        <location evidence="1">Membrane</location>
        <topology evidence="1">Multi-pass membrane protein</topology>
    </subcellularLocation>
</comment>
<feature type="transmembrane region" description="Helical" evidence="8">
    <location>
        <begin position="446"/>
        <end position="464"/>
    </location>
</feature>
<dbReference type="InterPro" id="IPR003663">
    <property type="entry name" value="Sugar/inositol_transpt"/>
</dbReference>
<dbReference type="AlphaFoldDB" id="A0A9P5HL53"/>
<evidence type="ECO:0000256" key="8">
    <source>
        <dbReference type="SAM" id="Phobius"/>
    </source>
</evidence>
<feature type="transmembrane region" description="Helical" evidence="8">
    <location>
        <begin position="98"/>
        <end position="118"/>
    </location>
</feature>
<feature type="transmembrane region" description="Helical" evidence="8">
    <location>
        <begin position="377"/>
        <end position="398"/>
    </location>
</feature>
<dbReference type="InterPro" id="IPR036259">
    <property type="entry name" value="MFS_trans_sf"/>
</dbReference>
<gene>
    <name evidence="10" type="ORF">G7Z17_g1747</name>
</gene>
<feature type="transmembrane region" description="Helical" evidence="8">
    <location>
        <begin position="57"/>
        <end position="78"/>
    </location>
</feature>
<evidence type="ECO:0000256" key="2">
    <source>
        <dbReference type="ARBA" id="ARBA00010992"/>
    </source>
</evidence>
<dbReference type="GO" id="GO:0016020">
    <property type="term" value="C:membrane"/>
    <property type="evidence" value="ECO:0007669"/>
    <property type="project" value="UniProtKB-SubCell"/>
</dbReference>
<keyword evidence="4 8" id="KW-0812">Transmembrane</keyword>
<feature type="transmembrane region" description="Helical" evidence="8">
    <location>
        <begin position="159"/>
        <end position="177"/>
    </location>
</feature>